<evidence type="ECO:0000256" key="9">
    <source>
        <dbReference type="ARBA" id="ARBA00023157"/>
    </source>
</evidence>
<evidence type="ECO:0000256" key="6">
    <source>
        <dbReference type="ARBA" id="ARBA00022729"/>
    </source>
</evidence>
<dbReference type="Proteomes" id="UP000518266">
    <property type="component" value="Unassembled WGS sequence"/>
</dbReference>
<feature type="signal peptide" evidence="16">
    <location>
        <begin position="1"/>
        <end position="24"/>
    </location>
</feature>
<evidence type="ECO:0000256" key="7">
    <source>
        <dbReference type="ARBA" id="ARBA00022974"/>
    </source>
</evidence>
<accession>A0A7J5XN26</accession>
<sequence length="596" mass="64769">MAAPSVHSALFLCAFLQLFPLPGGQVPSCQEVRTVFQSLHPSSKWVPETPVSGADLQVCQTKGPTCCSKKMEERYQVAARSNMESGLQVVSAQLKRIIIQNAAIFQEHHLLNATDIEKVSLLSPRLTLCTLSDFLAEAFDLVLRHGRNFTLAMLKSEFPGLGGGAQSFVGQLFLDMSLYILGSDSSVDHMVAVLYGRLFPLAYRRLLGGTVSSASEECVRGAWKETAAFGPYPKLMMTRLSRSLLATRVFLQALNLGIEVVNTTDHLRPGRDCSRALLRLWYCPHCQGLLGPPACRGFCQAVMQGCLGGAAEVQPHWKSYVDGLGKLAGGMRGEQDIEAVVLRLPSIIKLALKHAVNARSRLTAACHPPSPASCLLCSPQHAALVPDSDETLAGLRREFISDLKGFSSFYSGLGEALCSREPPPANHSLCWNGQEMTDRFSGPGLKKSHPGSESRSNKPPEPIISQIIDKLKHINQLLRLVTVSEKRWRARSRVSGGDGWNDEGEEGFESGDCDDEDECTGVSGLGPPPRRKRLRIFADLADNLAMEDFTFQEQLLTPGLASAGVGGASSPAAPLWRGSLIPAFPVTLLLLLLRHH</sequence>
<evidence type="ECO:0000256" key="13">
    <source>
        <dbReference type="RuleBase" id="RU003518"/>
    </source>
</evidence>
<keyword evidence="4" id="KW-1003">Cell membrane</keyword>
<evidence type="ECO:0000256" key="3">
    <source>
        <dbReference type="ARBA" id="ARBA00014712"/>
    </source>
</evidence>
<comment type="similarity">
    <text evidence="2 13">Belongs to the glypican family.</text>
</comment>
<evidence type="ECO:0000313" key="17">
    <source>
        <dbReference type="EMBL" id="KAF3838007.1"/>
    </source>
</evidence>
<evidence type="ECO:0000256" key="11">
    <source>
        <dbReference type="ARBA" id="ARBA00023207"/>
    </source>
</evidence>
<keyword evidence="12 14" id="KW-0449">Lipoprotein</keyword>
<evidence type="ECO:0000313" key="18">
    <source>
        <dbReference type="Proteomes" id="UP000518266"/>
    </source>
</evidence>
<comment type="function">
    <text evidence="14">Cell surface proteoglycan.</text>
</comment>
<organism evidence="17 18">
    <name type="scientific">Dissostichus mawsoni</name>
    <name type="common">Antarctic cod</name>
    <dbReference type="NCBI Taxonomy" id="36200"/>
    <lineage>
        <taxon>Eukaryota</taxon>
        <taxon>Metazoa</taxon>
        <taxon>Chordata</taxon>
        <taxon>Craniata</taxon>
        <taxon>Vertebrata</taxon>
        <taxon>Euteleostomi</taxon>
        <taxon>Actinopterygii</taxon>
        <taxon>Neopterygii</taxon>
        <taxon>Teleostei</taxon>
        <taxon>Neoteleostei</taxon>
        <taxon>Acanthomorphata</taxon>
        <taxon>Eupercaria</taxon>
        <taxon>Perciformes</taxon>
        <taxon>Notothenioidei</taxon>
        <taxon>Nototheniidae</taxon>
        <taxon>Dissostichus</taxon>
    </lineage>
</organism>
<dbReference type="GO" id="GO:1905475">
    <property type="term" value="P:regulation of protein localization to membrane"/>
    <property type="evidence" value="ECO:0007669"/>
    <property type="project" value="TreeGrafter"/>
</dbReference>
<dbReference type="GO" id="GO:0005576">
    <property type="term" value="C:extracellular region"/>
    <property type="evidence" value="ECO:0007669"/>
    <property type="project" value="TreeGrafter"/>
</dbReference>
<evidence type="ECO:0000256" key="10">
    <source>
        <dbReference type="ARBA" id="ARBA00023180"/>
    </source>
</evidence>
<dbReference type="InterPro" id="IPR001863">
    <property type="entry name" value="Glypican"/>
</dbReference>
<keyword evidence="8 14" id="KW-0472">Membrane</keyword>
<dbReference type="PANTHER" id="PTHR10822:SF4">
    <property type="entry name" value="GLYPICAN-3"/>
    <property type="match status" value="1"/>
</dbReference>
<evidence type="ECO:0000256" key="12">
    <source>
        <dbReference type="ARBA" id="ARBA00023288"/>
    </source>
</evidence>
<dbReference type="OrthoDB" id="6380619at2759"/>
<keyword evidence="6 16" id="KW-0732">Signal</keyword>
<comment type="caution">
    <text evidence="17">The sequence shown here is derived from an EMBL/GenBank/DDBJ whole genome shotgun (WGS) entry which is preliminary data.</text>
</comment>
<evidence type="ECO:0000256" key="14">
    <source>
        <dbReference type="RuleBase" id="RU003519"/>
    </source>
</evidence>
<evidence type="ECO:0000256" key="4">
    <source>
        <dbReference type="ARBA" id="ARBA00022475"/>
    </source>
</evidence>
<comment type="subcellular location">
    <subcellularLocation>
        <location evidence="1">Cell membrane</location>
        <topology evidence="1">Lipid-anchor</topology>
        <topology evidence="1">GPI-anchor</topology>
        <orientation evidence="1">Extracellular side</orientation>
    </subcellularLocation>
</comment>
<evidence type="ECO:0000256" key="15">
    <source>
        <dbReference type="SAM" id="MobiDB-lite"/>
    </source>
</evidence>
<dbReference type="GO" id="GO:0090263">
    <property type="term" value="P:positive regulation of canonical Wnt signaling pathway"/>
    <property type="evidence" value="ECO:0007669"/>
    <property type="project" value="TreeGrafter"/>
</dbReference>
<keyword evidence="5 14" id="KW-0336">GPI-anchor</keyword>
<dbReference type="GO" id="GO:0016477">
    <property type="term" value="P:cell migration"/>
    <property type="evidence" value="ECO:0007669"/>
    <property type="project" value="TreeGrafter"/>
</dbReference>
<dbReference type="GO" id="GO:0005886">
    <property type="term" value="C:plasma membrane"/>
    <property type="evidence" value="ECO:0007669"/>
    <property type="project" value="UniProtKB-SubCell"/>
</dbReference>
<dbReference type="Pfam" id="PF01153">
    <property type="entry name" value="Glypican"/>
    <property type="match status" value="2"/>
</dbReference>
<keyword evidence="18" id="KW-1185">Reference proteome</keyword>
<evidence type="ECO:0000256" key="8">
    <source>
        <dbReference type="ARBA" id="ARBA00023136"/>
    </source>
</evidence>
<dbReference type="PANTHER" id="PTHR10822">
    <property type="entry name" value="GLYPICAN"/>
    <property type="match status" value="1"/>
</dbReference>
<dbReference type="GO" id="GO:0009986">
    <property type="term" value="C:cell surface"/>
    <property type="evidence" value="ECO:0007669"/>
    <property type="project" value="TreeGrafter"/>
</dbReference>
<reference evidence="17 18" key="1">
    <citation type="submission" date="2020-03" db="EMBL/GenBank/DDBJ databases">
        <title>Dissostichus mawsoni Genome sequencing and assembly.</title>
        <authorList>
            <person name="Park H."/>
        </authorList>
    </citation>
    <scope>NUCLEOTIDE SEQUENCE [LARGE SCALE GENOMIC DNA]</scope>
    <source>
        <strain evidence="17">DM0001</strain>
        <tissue evidence="17">Muscle</tissue>
    </source>
</reference>
<gene>
    <name evidence="17" type="ORF">F7725_009775</name>
</gene>
<keyword evidence="7 14" id="KW-0654">Proteoglycan</keyword>
<feature type="chain" id="PRO_5029527211" description="Glypican-3" evidence="16">
    <location>
        <begin position="25"/>
        <end position="596"/>
    </location>
</feature>
<feature type="region of interest" description="Disordered" evidence="15">
    <location>
        <begin position="493"/>
        <end position="526"/>
    </location>
</feature>
<protein>
    <recommendedName>
        <fullName evidence="3">Glypican-3</fullName>
    </recommendedName>
</protein>
<feature type="region of interest" description="Disordered" evidence="15">
    <location>
        <begin position="440"/>
        <end position="461"/>
    </location>
</feature>
<feature type="compositionally biased region" description="Acidic residues" evidence="15">
    <location>
        <begin position="500"/>
        <end position="519"/>
    </location>
</feature>
<dbReference type="EMBL" id="JAAKFY010000022">
    <property type="protein sequence ID" value="KAF3838007.1"/>
    <property type="molecule type" value="Genomic_DNA"/>
</dbReference>
<evidence type="ECO:0000256" key="1">
    <source>
        <dbReference type="ARBA" id="ARBA00004471"/>
    </source>
</evidence>
<proteinExistence type="inferred from homology"/>
<evidence type="ECO:0000256" key="5">
    <source>
        <dbReference type="ARBA" id="ARBA00022622"/>
    </source>
</evidence>
<dbReference type="AlphaFoldDB" id="A0A7J5XN26"/>
<evidence type="ECO:0000256" key="2">
    <source>
        <dbReference type="ARBA" id="ARBA00010260"/>
    </source>
</evidence>
<keyword evidence="10" id="KW-0325">Glycoprotein</keyword>
<dbReference type="GO" id="GO:0098552">
    <property type="term" value="C:side of membrane"/>
    <property type="evidence" value="ECO:0007669"/>
    <property type="project" value="UniProtKB-KW"/>
</dbReference>
<evidence type="ECO:0000256" key="16">
    <source>
        <dbReference type="SAM" id="SignalP"/>
    </source>
</evidence>
<keyword evidence="9" id="KW-1015">Disulfide bond</keyword>
<name>A0A7J5XN26_DISMA</name>
<keyword evidence="11 14" id="KW-0357">Heparan sulfate</keyword>